<keyword evidence="7" id="KW-0963">Cytoplasm</keyword>
<keyword evidence="5 7" id="KW-0131">Cell cycle</keyword>
<keyword evidence="4 7" id="KW-0573">Peptidoglycan synthesis</keyword>
<comment type="catalytic activity">
    <reaction evidence="7">
        <text>UDP-N-acetyl-alpha-D-muramoyl-L-alanyl-D-glutamate + meso-2,6-diaminopimelate + ATP = UDP-N-acetyl-alpha-D-muramoyl-L-alanyl-gamma-D-glutamyl-meso-2,6-diaminopimelate + ADP + phosphate + H(+)</text>
        <dbReference type="Rhea" id="RHEA:23676"/>
        <dbReference type="ChEBI" id="CHEBI:15378"/>
        <dbReference type="ChEBI" id="CHEBI:30616"/>
        <dbReference type="ChEBI" id="CHEBI:43474"/>
        <dbReference type="ChEBI" id="CHEBI:57791"/>
        <dbReference type="ChEBI" id="CHEBI:83900"/>
        <dbReference type="ChEBI" id="CHEBI:83905"/>
        <dbReference type="ChEBI" id="CHEBI:456216"/>
        <dbReference type="EC" id="6.3.2.13"/>
    </reaction>
</comment>
<feature type="domain" description="Mur ligase C-terminal" evidence="10">
    <location>
        <begin position="335"/>
        <end position="463"/>
    </location>
</feature>
<dbReference type="AlphaFoldDB" id="A0A369MJK7"/>
<dbReference type="NCBIfam" id="TIGR01085">
    <property type="entry name" value="murE"/>
    <property type="match status" value="1"/>
</dbReference>
<feature type="binding site" evidence="7">
    <location>
        <position position="190"/>
    </location>
    <ligand>
        <name>UDP-N-acetyl-alpha-D-muramoyl-L-alanyl-D-glutamate</name>
        <dbReference type="ChEBI" id="CHEBI:83900"/>
    </ligand>
</feature>
<evidence type="ECO:0000259" key="10">
    <source>
        <dbReference type="Pfam" id="PF02875"/>
    </source>
</evidence>
<evidence type="ECO:0000256" key="7">
    <source>
        <dbReference type="HAMAP-Rule" id="MF_00208"/>
    </source>
</evidence>
<dbReference type="InterPro" id="IPR035911">
    <property type="entry name" value="MurE/MurF_N"/>
</dbReference>
<protein>
    <recommendedName>
        <fullName evidence="7">UDP-N-acetylmuramoyl-L-alanyl-D-glutamate--2,6-diaminopimelate ligase</fullName>
        <ecNumber evidence="7">6.3.2.13</ecNumber>
    </recommendedName>
    <alternativeName>
        <fullName evidence="7">Meso-A2pm-adding enzyme</fullName>
    </alternativeName>
    <alternativeName>
        <fullName evidence="7">Meso-diaminopimelate-adding enzyme</fullName>
    </alternativeName>
    <alternativeName>
        <fullName evidence="7">UDP-MurNAc-L-Ala-D-Glu:meso-diaminopimelate ligase</fullName>
    </alternativeName>
    <alternativeName>
        <fullName evidence="7">UDP-MurNAc-tripeptide synthetase</fullName>
    </alternativeName>
    <alternativeName>
        <fullName evidence="7">UDP-N-acetylmuramyl-tripeptide synthetase</fullName>
    </alternativeName>
</protein>
<dbReference type="GO" id="GO:0051301">
    <property type="term" value="P:cell division"/>
    <property type="evidence" value="ECO:0007669"/>
    <property type="project" value="UniProtKB-KW"/>
</dbReference>
<evidence type="ECO:0000256" key="2">
    <source>
        <dbReference type="ARBA" id="ARBA00022618"/>
    </source>
</evidence>
<evidence type="ECO:0000259" key="9">
    <source>
        <dbReference type="Pfam" id="PF01225"/>
    </source>
</evidence>
<feature type="domain" description="Mur ligase N-terminal catalytic" evidence="9">
    <location>
        <begin position="24"/>
        <end position="99"/>
    </location>
</feature>
<dbReference type="InterPro" id="IPR000713">
    <property type="entry name" value="Mur_ligase_N"/>
</dbReference>
<comment type="caution">
    <text evidence="7">Lacks conserved residue(s) required for the propagation of feature annotation.</text>
</comment>
<evidence type="ECO:0000259" key="11">
    <source>
        <dbReference type="Pfam" id="PF08245"/>
    </source>
</evidence>
<dbReference type="UniPathway" id="UPA00219"/>
<accession>A0A369MJK7</accession>
<feature type="domain" description="Mur ligase central" evidence="11">
    <location>
        <begin position="111"/>
        <end position="312"/>
    </location>
</feature>
<keyword evidence="7" id="KW-0460">Magnesium</keyword>
<comment type="PTM">
    <text evidence="7">Carboxylation is probably crucial for Mg(2+) binding and, consequently, for the gamma-phosphate positioning of ATP.</text>
</comment>
<dbReference type="InterPro" id="IPR004101">
    <property type="entry name" value="Mur_ligase_C"/>
</dbReference>
<dbReference type="NCBIfam" id="NF001126">
    <property type="entry name" value="PRK00139.1-4"/>
    <property type="match status" value="1"/>
</dbReference>
<dbReference type="InterPro" id="IPR005761">
    <property type="entry name" value="UDP-N-AcMur-Glu-dNH2Pim_ligase"/>
</dbReference>
<dbReference type="GO" id="GO:0000287">
    <property type="term" value="F:magnesium ion binding"/>
    <property type="evidence" value="ECO:0007669"/>
    <property type="project" value="UniProtKB-UniRule"/>
</dbReference>
<dbReference type="Proteomes" id="UP000253970">
    <property type="component" value="Unassembled WGS sequence"/>
</dbReference>
<comment type="function">
    <text evidence="7">Catalyzes the addition of meso-diaminopimelic acid to the nucleotide precursor UDP-N-acetylmuramoyl-L-alanyl-D-glutamate (UMAG) in the biosynthesis of bacterial cell-wall peptidoglycan.</text>
</comment>
<dbReference type="EC" id="6.3.2.13" evidence="7"/>
<keyword evidence="6 7" id="KW-0961">Cell wall biogenesis/degradation</keyword>
<dbReference type="PANTHER" id="PTHR23135">
    <property type="entry name" value="MUR LIGASE FAMILY MEMBER"/>
    <property type="match status" value="1"/>
</dbReference>
<dbReference type="PANTHER" id="PTHR23135:SF4">
    <property type="entry name" value="UDP-N-ACETYLMURAMOYL-L-ALANYL-D-GLUTAMATE--2,6-DIAMINOPIMELATE LIGASE MURE HOMOLOG, CHLOROPLASTIC"/>
    <property type="match status" value="1"/>
</dbReference>
<comment type="caution">
    <text evidence="12">The sequence shown here is derived from an EMBL/GenBank/DDBJ whole genome shotgun (WGS) entry which is preliminary data.</text>
</comment>
<dbReference type="InterPro" id="IPR013221">
    <property type="entry name" value="Mur_ligase_cen"/>
</dbReference>
<keyword evidence="7 12" id="KW-0436">Ligase</keyword>
<feature type="binding site" evidence="7">
    <location>
        <position position="182"/>
    </location>
    <ligand>
        <name>UDP-N-acetyl-alpha-D-muramoyl-L-alanyl-D-glutamate</name>
        <dbReference type="ChEBI" id="CHEBI:83900"/>
    </ligand>
</feature>
<dbReference type="GO" id="GO:0009252">
    <property type="term" value="P:peptidoglycan biosynthetic process"/>
    <property type="evidence" value="ECO:0007669"/>
    <property type="project" value="UniProtKB-UniRule"/>
</dbReference>
<organism evidence="12 13">
    <name type="scientific">Eggerthella lenta</name>
    <name type="common">Eubacterium lentum</name>
    <dbReference type="NCBI Taxonomy" id="84112"/>
    <lineage>
        <taxon>Bacteria</taxon>
        <taxon>Bacillati</taxon>
        <taxon>Actinomycetota</taxon>
        <taxon>Coriobacteriia</taxon>
        <taxon>Eggerthellales</taxon>
        <taxon>Eggerthellaceae</taxon>
        <taxon>Eggerthella</taxon>
    </lineage>
</organism>
<comment type="cofactor">
    <cofactor evidence="7">
        <name>Mg(2+)</name>
        <dbReference type="ChEBI" id="CHEBI:18420"/>
    </cofactor>
</comment>
<evidence type="ECO:0000256" key="3">
    <source>
        <dbReference type="ARBA" id="ARBA00022960"/>
    </source>
</evidence>
<dbReference type="Gene3D" id="3.40.1390.10">
    <property type="entry name" value="MurE/MurF, N-terminal domain"/>
    <property type="match status" value="1"/>
</dbReference>
<feature type="binding site" evidence="7">
    <location>
        <position position="31"/>
    </location>
    <ligand>
        <name>UDP-N-acetyl-alpha-D-muramoyl-L-alanyl-D-glutamate</name>
        <dbReference type="ChEBI" id="CHEBI:83900"/>
    </ligand>
</feature>
<proteinExistence type="inferred from homology"/>
<gene>
    <name evidence="7" type="primary">murE</name>
    <name evidence="12" type="ORF">C1875_06690</name>
</gene>
<keyword evidence="7" id="KW-0067">ATP-binding</keyword>
<evidence type="ECO:0000313" key="12">
    <source>
        <dbReference type="EMBL" id="RDB70883.1"/>
    </source>
</evidence>
<evidence type="ECO:0000256" key="4">
    <source>
        <dbReference type="ARBA" id="ARBA00022984"/>
    </source>
</evidence>
<comment type="subcellular location">
    <subcellularLocation>
        <location evidence="7 8">Cytoplasm</location>
    </subcellularLocation>
</comment>
<dbReference type="GO" id="GO:0008360">
    <property type="term" value="P:regulation of cell shape"/>
    <property type="evidence" value="ECO:0007669"/>
    <property type="project" value="UniProtKB-KW"/>
</dbReference>
<dbReference type="GO" id="GO:0005524">
    <property type="term" value="F:ATP binding"/>
    <property type="evidence" value="ECO:0007669"/>
    <property type="project" value="UniProtKB-UniRule"/>
</dbReference>
<feature type="binding site" evidence="7">
    <location>
        <position position="386"/>
    </location>
    <ligand>
        <name>meso-2,6-diaminopimelate</name>
        <dbReference type="ChEBI" id="CHEBI:57791"/>
    </ligand>
</feature>
<feature type="binding site" evidence="7">
    <location>
        <position position="465"/>
    </location>
    <ligand>
        <name>meso-2,6-diaminopimelate</name>
        <dbReference type="ChEBI" id="CHEBI:57791"/>
    </ligand>
</feature>
<dbReference type="InterPro" id="IPR036565">
    <property type="entry name" value="Mur-like_cat_sf"/>
</dbReference>
<dbReference type="RefSeq" id="WP_114533641.1">
    <property type="nucleotide sequence ID" value="NZ_JADNER010000008.1"/>
</dbReference>
<feature type="binding site" evidence="7">
    <location>
        <begin position="409"/>
        <end position="412"/>
    </location>
    <ligand>
        <name>meso-2,6-diaminopimelate</name>
        <dbReference type="ChEBI" id="CHEBI:57791"/>
    </ligand>
</feature>
<evidence type="ECO:0000256" key="1">
    <source>
        <dbReference type="ARBA" id="ARBA00005898"/>
    </source>
</evidence>
<keyword evidence="7" id="KW-0547">Nucleotide-binding</keyword>
<dbReference type="Gene3D" id="3.40.1190.10">
    <property type="entry name" value="Mur-like, catalytic domain"/>
    <property type="match status" value="1"/>
</dbReference>
<keyword evidence="3 7" id="KW-0133">Cell shape</keyword>
<keyword evidence="2 7" id="KW-0132">Cell division</keyword>
<evidence type="ECO:0000256" key="5">
    <source>
        <dbReference type="ARBA" id="ARBA00023306"/>
    </source>
</evidence>
<dbReference type="NCBIfam" id="NF001124">
    <property type="entry name" value="PRK00139.1-2"/>
    <property type="match status" value="1"/>
</dbReference>
<name>A0A369MJK7_EGGLN</name>
<dbReference type="GO" id="GO:0005737">
    <property type="term" value="C:cytoplasm"/>
    <property type="evidence" value="ECO:0007669"/>
    <property type="project" value="UniProtKB-SubCell"/>
</dbReference>
<dbReference type="Pfam" id="PF01225">
    <property type="entry name" value="Mur_ligase"/>
    <property type="match status" value="1"/>
</dbReference>
<dbReference type="Pfam" id="PF08245">
    <property type="entry name" value="Mur_ligase_M"/>
    <property type="match status" value="1"/>
</dbReference>
<evidence type="ECO:0000256" key="8">
    <source>
        <dbReference type="RuleBase" id="RU004135"/>
    </source>
</evidence>
<dbReference type="SUPFAM" id="SSF53623">
    <property type="entry name" value="MurD-like peptide ligases, catalytic domain"/>
    <property type="match status" value="1"/>
</dbReference>
<dbReference type="Gene3D" id="3.90.190.20">
    <property type="entry name" value="Mur ligase, C-terminal domain"/>
    <property type="match status" value="1"/>
</dbReference>
<comment type="similarity">
    <text evidence="1 7">Belongs to the MurCDEF family. MurE subfamily.</text>
</comment>
<dbReference type="SUPFAM" id="SSF53244">
    <property type="entry name" value="MurD-like peptide ligases, peptide-binding domain"/>
    <property type="match status" value="1"/>
</dbReference>
<dbReference type="InterPro" id="IPR036615">
    <property type="entry name" value="Mur_ligase_C_dom_sf"/>
</dbReference>
<dbReference type="EMBL" id="PPTU01000008">
    <property type="protein sequence ID" value="RDB70883.1"/>
    <property type="molecule type" value="Genomic_DNA"/>
</dbReference>
<feature type="binding site" evidence="7">
    <location>
        <begin position="155"/>
        <end position="156"/>
    </location>
    <ligand>
        <name>UDP-N-acetyl-alpha-D-muramoyl-L-alanyl-D-glutamate</name>
        <dbReference type="ChEBI" id="CHEBI:83900"/>
    </ligand>
</feature>
<feature type="short sequence motif" description="Meso-diaminopimelate recognition motif" evidence="7">
    <location>
        <begin position="409"/>
        <end position="412"/>
    </location>
</feature>
<feature type="binding site" evidence="7">
    <location>
        <begin position="113"/>
        <end position="119"/>
    </location>
    <ligand>
        <name>ATP</name>
        <dbReference type="ChEBI" id="CHEBI:30616"/>
    </ligand>
</feature>
<comment type="pathway">
    <text evidence="7 8">Cell wall biogenesis; peptidoglycan biosynthesis.</text>
</comment>
<feature type="modified residue" description="N6-carboxylysine" evidence="7">
    <location>
        <position position="222"/>
    </location>
</feature>
<dbReference type="SUPFAM" id="SSF63418">
    <property type="entry name" value="MurE/MurF N-terminal domain"/>
    <property type="match status" value="1"/>
</dbReference>
<dbReference type="GO" id="GO:0008765">
    <property type="term" value="F:UDP-N-acetylmuramoylalanyl-D-glutamate-2,6-diaminopimelate ligase activity"/>
    <property type="evidence" value="ECO:0007669"/>
    <property type="project" value="UniProtKB-UniRule"/>
</dbReference>
<dbReference type="HAMAP" id="MF_00208">
    <property type="entry name" value="MurE"/>
    <property type="match status" value="1"/>
</dbReference>
<dbReference type="Pfam" id="PF02875">
    <property type="entry name" value="Mur_ligase_C"/>
    <property type="match status" value="1"/>
</dbReference>
<feature type="binding site" evidence="7">
    <location>
        <position position="461"/>
    </location>
    <ligand>
        <name>meso-2,6-diaminopimelate</name>
        <dbReference type="ChEBI" id="CHEBI:57791"/>
    </ligand>
</feature>
<dbReference type="GO" id="GO:0071555">
    <property type="term" value="P:cell wall organization"/>
    <property type="evidence" value="ECO:0007669"/>
    <property type="project" value="UniProtKB-KW"/>
</dbReference>
<evidence type="ECO:0000313" key="13">
    <source>
        <dbReference type="Proteomes" id="UP000253970"/>
    </source>
</evidence>
<sequence length="500" mass="53735">MGKTCTELFAGIDCTILGNADDEVNGIAYRSDRVQPGDAFFCVVGMTTDGHSFAQDAIDRGAKVLVVERKVYLADATDVTEIVVKDTRKAMAAAAANFYDHPSKDLALVGITGTNGKTTTTYLVEHIARVAGKRTGVIGTVGIRIGDEAEKSAHTTPESPDLQQLFARMRDARCDVVAMEVSSHALDLDRTWDAAFAVTAFSNLTQDHLDYHHTFEAYFEAKARLFSKDYPAKRVICIDDKWGKELLRRCSVAEDSVVTTGFDPSAQIHPVDVQYAPTHTTVTLDVRGSLHTFDYPLVGKFNVENVMCAFGIGLQLGFPAETIVEALEEAPQIPGRLERVSAPNTGGVSVFVDYAHTPDALEKALASIMALTPGRTVCVFGCGGDRDASKRPIMGKAALAADHAVVTSDNPRTEDPQAIIEDIVSGMSSGAGRFEVEADRHAAIARAIAQAKPGDSILIAGKGHEDYQLVGDQVLSFDDRIVAAEELARAFGDEPAGEDR</sequence>
<reference evidence="12 13" key="1">
    <citation type="journal article" date="2018" name="Elife">
        <title>Discovery and characterization of a prevalent human gut bacterial enzyme sufficient for the inactivation of a family of plant toxins.</title>
        <authorList>
            <person name="Koppel N."/>
            <person name="Bisanz J.E."/>
            <person name="Pandelia M.E."/>
            <person name="Turnbaugh P.J."/>
            <person name="Balskus E.P."/>
        </authorList>
    </citation>
    <scope>NUCLEOTIDE SEQUENCE [LARGE SCALE GENOMIC DNA]</scope>
    <source>
        <strain evidence="12 13">W1 BHI 6</strain>
    </source>
</reference>
<evidence type="ECO:0000256" key="6">
    <source>
        <dbReference type="ARBA" id="ARBA00023316"/>
    </source>
</evidence>